<feature type="region of interest" description="Disordered" evidence="1">
    <location>
        <begin position="108"/>
        <end position="127"/>
    </location>
</feature>
<dbReference type="GeneTree" id="ENSGT00910000146741"/>
<organism evidence="2 3">
    <name type="scientific">Peromyscus maniculatus bairdii</name>
    <name type="common">Prairie deer mouse</name>
    <dbReference type="NCBI Taxonomy" id="230844"/>
    <lineage>
        <taxon>Eukaryota</taxon>
        <taxon>Metazoa</taxon>
        <taxon>Chordata</taxon>
        <taxon>Craniata</taxon>
        <taxon>Vertebrata</taxon>
        <taxon>Euteleostomi</taxon>
        <taxon>Mammalia</taxon>
        <taxon>Eutheria</taxon>
        <taxon>Euarchontoglires</taxon>
        <taxon>Glires</taxon>
        <taxon>Rodentia</taxon>
        <taxon>Myomorpha</taxon>
        <taxon>Muroidea</taxon>
        <taxon>Cricetidae</taxon>
        <taxon>Neotominae</taxon>
        <taxon>Peromyscus</taxon>
    </lineage>
</organism>
<proteinExistence type="predicted"/>
<dbReference type="Ensembl" id="ENSPEMT00000034956.1">
    <property type="protein sequence ID" value="ENSPEMP00000033218.1"/>
    <property type="gene ID" value="ENSPEMG00000028083.1"/>
</dbReference>
<feature type="compositionally biased region" description="Polar residues" evidence="1">
    <location>
        <begin position="39"/>
        <end position="51"/>
    </location>
</feature>
<dbReference type="AlphaFoldDB" id="A0A8C8UQN4"/>
<reference evidence="2" key="2">
    <citation type="submission" date="2025-08" db="UniProtKB">
        <authorList>
            <consortium name="Ensembl"/>
        </authorList>
    </citation>
    <scope>IDENTIFICATION</scope>
</reference>
<reference evidence="2 3" key="1">
    <citation type="submission" date="2018-10" db="EMBL/GenBank/DDBJ databases">
        <title>Improved assembly of the deer mouse Peromyscus maniculatus genome.</title>
        <authorList>
            <person name="Lassance J.-M."/>
            <person name="Hoekstra H.E."/>
        </authorList>
    </citation>
    <scope>NUCLEOTIDE SEQUENCE [LARGE SCALE GENOMIC DNA]</scope>
</reference>
<accession>A0A8C8UQN4</accession>
<keyword evidence="3" id="KW-1185">Reference proteome</keyword>
<protein>
    <submittedName>
        <fullName evidence="2">Uncharacterized protein</fullName>
    </submittedName>
</protein>
<sequence>MGSFPKQVSGTQWKHLELSPGASPLVWVGRYLGVGGSADSLTLPSLKPQKQQGEKEEDAAADDSKGCSLLFRDNPHADSEGLLQGDVANLADVSGACGDRLSHHGGRDAVGSHHALPEAGEGSTRDLGWNSTRVLSNPCHHHIQRVIARDTADEGGWQILVCQDVKWDDLLSLVQRGSDLADVGERGIPSRMQLLRLQRSTLALSLRLLWLQAVHQLATAFMLQPPLHTHEVQARCHGETAVQGDGGPQQMTQALGL</sequence>
<reference evidence="2" key="3">
    <citation type="submission" date="2025-09" db="UniProtKB">
        <authorList>
            <consortium name="Ensembl"/>
        </authorList>
    </citation>
    <scope>IDENTIFICATION</scope>
</reference>
<evidence type="ECO:0000313" key="3">
    <source>
        <dbReference type="Proteomes" id="UP000694547"/>
    </source>
</evidence>
<evidence type="ECO:0000313" key="2">
    <source>
        <dbReference type="Ensembl" id="ENSPEMP00000033218.1"/>
    </source>
</evidence>
<dbReference type="Proteomes" id="UP000694547">
    <property type="component" value="Chromosome 3"/>
</dbReference>
<feature type="region of interest" description="Disordered" evidence="1">
    <location>
        <begin position="39"/>
        <end position="67"/>
    </location>
</feature>
<name>A0A8C8UQN4_PERMB</name>
<evidence type="ECO:0000256" key="1">
    <source>
        <dbReference type="SAM" id="MobiDB-lite"/>
    </source>
</evidence>